<accession>A0A5S6QNY4</accession>
<keyword evidence="1" id="KW-1185">Reference proteome</keyword>
<evidence type="ECO:0000313" key="2">
    <source>
        <dbReference type="WBParaSite" id="TMUE_2000009061.1"/>
    </source>
</evidence>
<reference evidence="2" key="1">
    <citation type="submission" date="2019-12" db="UniProtKB">
        <authorList>
            <consortium name="WormBaseParasite"/>
        </authorList>
    </citation>
    <scope>IDENTIFICATION</scope>
</reference>
<evidence type="ECO:0000313" key="1">
    <source>
        <dbReference type="Proteomes" id="UP000046395"/>
    </source>
</evidence>
<dbReference type="AlphaFoldDB" id="A0A5S6QNY4"/>
<sequence length="75" mass="8691">MNVTYNGNKDKQRLLITEEDRESLLGLEWFSPLGLRIQGVYQIISQDAISHILEEFADVFKEDLGTYRGLLRECT</sequence>
<organism evidence="1 2">
    <name type="scientific">Trichuris muris</name>
    <name type="common">Mouse whipworm</name>
    <dbReference type="NCBI Taxonomy" id="70415"/>
    <lineage>
        <taxon>Eukaryota</taxon>
        <taxon>Metazoa</taxon>
        <taxon>Ecdysozoa</taxon>
        <taxon>Nematoda</taxon>
        <taxon>Enoplea</taxon>
        <taxon>Dorylaimia</taxon>
        <taxon>Trichinellida</taxon>
        <taxon>Trichuridae</taxon>
        <taxon>Trichuris</taxon>
    </lineage>
</organism>
<name>A0A5S6QNY4_TRIMR</name>
<dbReference type="Proteomes" id="UP000046395">
    <property type="component" value="Unassembled WGS sequence"/>
</dbReference>
<protein>
    <submittedName>
        <fullName evidence="2">Uncharacterized protein</fullName>
    </submittedName>
</protein>
<proteinExistence type="predicted"/>
<dbReference type="WBParaSite" id="TMUE_2000009061.1">
    <property type="protein sequence ID" value="TMUE_2000009061.1"/>
    <property type="gene ID" value="WBGene00293861"/>
</dbReference>